<keyword evidence="2" id="KW-0479">Metal-binding</keyword>
<dbReference type="Pfam" id="PF09360">
    <property type="entry name" value="zf-CDGSH"/>
    <property type="match status" value="1"/>
</dbReference>
<dbReference type="GO" id="GO:0051537">
    <property type="term" value="F:2 iron, 2 sulfur cluster binding"/>
    <property type="evidence" value="ECO:0007669"/>
    <property type="project" value="UniProtKB-KW"/>
</dbReference>
<evidence type="ECO:0000256" key="3">
    <source>
        <dbReference type="ARBA" id="ARBA00023004"/>
    </source>
</evidence>
<protein>
    <submittedName>
        <fullName evidence="6">CDGSH iron-sulfur domain-containing protein</fullName>
    </submittedName>
</protein>
<evidence type="ECO:0000259" key="5">
    <source>
        <dbReference type="SMART" id="SM00704"/>
    </source>
</evidence>
<evidence type="ECO:0000256" key="4">
    <source>
        <dbReference type="ARBA" id="ARBA00023014"/>
    </source>
</evidence>
<organism evidence="6 7">
    <name type="scientific">Priestia megaterium</name>
    <name type="common">Bacillus megaterium</name>
    <dbReference type="NCBI Taxonomy" id="1404"/>
    <lineage>
        <taxon>Bacteria</taxon>
        <taxon>Bacillati</taxon>
        <taxon>Bacillota</taxon>
        <taxon>Bacilli</taxon>
        <taxon>Bacillales</taxon>
        <taxon>Bacillaceae</taxon>
        <taxon>Priestia</taxon>
    </lineage>
</organism>
<proteinExistence type="predicted"/>
<dbReference type="GO" id="GO:0046872">
    <property type="term" value="F:metal ion binding"/>
    <property type="evidence" value="ECO:0007669"/>
    <property type="project" value="UniProtKB-KW"/>
</dbReference>
<dbReference type="AlphaFoldDB" id="A0A6H1P714"/>
<dbReference type="Gene3D" id="3.40.5.90">
    <property type="entry name" value="CDGSH iron-sulfur domain, mitoNEET-type"/>
    <property type="match status" value="1"/>
</dbReference>
<evidence type="ECO:0000313" key="7">
    <source>
        <dbReference type="Proteomes" id="UP000501868"/>
    </source>
</evidence>
<dbReference type="InterPro" id="IPR042216">
    <property type="entry name" value="MitoNEET_CISD"/>
</dbReference>
<evidence type="ECO:0000256" key="1">
    <source>
        <dbReference type="ARBA" id="ARBA00022714"/>
    </source>
</evidence>
<name>A0A6H1P714_PRIMG</name>
<dbReference type="InterPro" id="IPR018967">
    <property type="entry name" value="FeS-contain_CDGSH-typ"/>
</dbReference>
<dbReference type="GO" id="GO:0005737">
    <property type="term" value="C:cytoplasm"/>
    <property type="evidence" value="ECO:0007669"/>
    <property type="project" value="UniProtKB-ARBA"/>
</dbReference>
<dbReference type="Proteomes" id="UP000501868">
    <property type="component" value="Chromosome"/>
</dbReference>
<keyword evidence="4" id="KW-0411">Iron-sulfur</keyword>
<keyword evidence="3" id="KW-0408">Iron</keyword>
<keyword evidence="1" id="KW-0001">2Fe-2S</keyword>
<dbReference type="SMART" id="SM00704">
    <property type="entry name" value="ZnF_CDGSH"/>
    <property type="match status" value="1"/>
</dbReference>
<accession>A0A6H1P714</accession>
<reference evidence="6 7" key="1">
    <citation type="submission" date="2020-04" db="EMBL/GenBank/DDBJ databases">
        <title>Genome-Wide Identification of 5-Methylcytosine Sites in Bacterial Genomes By High-Throughput Sequencing of MspJI Restriction Fragments.</title>
        <authorList>
            <person name="Wu V."/>
        </authorList>
    </citation>
    <scope>NUCLEOTIDE SEQUENCE [LARGE SCALE GENOMIC DNA]</scope>
    <source>
        <strain evidence="6 7">S2</strain>
    </source>
</reference>
<dbReference type="EMBL" id="CP051128">
    <property type="protein sequence ID" value="QIZ09061.1"/>
    <property type="molecule type" value="Genomic_DNA"/>
</dbReference>
<feature type="domain" description="Iron-binding zinc finger CDGSH type" evidence="5">
    <location>
        <begin position="25"/>
        <end position="59"/>
    </location>
</feature>
<sequence>MDNQIKINDNGPLAVNGDFQIMDSEGNEYPKKAKVYLCRCGLSNKKPFCDGSHKKGGFESSPRASE</sequence>
<reference evidence="6 7" key="2">
    <citation type="submission" date="2020-04" db="EMBL/GenBank/DDBJ databases">
        <authorList>
            <person name="Fomenkov A."/>
            <person name="Anton B.P."/>
            <person name="Roberts R.J."/>
        </authorList>
    </citation>
    <scope>NUCLEOTIDE SEQUENCE [LARGE SCALE GENOMIC DNA]</scope>
    <source>
        <strain evidence="6 7">S2</strain>
    </source>
</reference>
<evidence type="ECO:0000313" key="6">
    <source>
        <dbReference type="EMBL" id="QIZ09061.1"/>
    </source>
</evidence>
<evidence type="ECO:0000256" key="2">
    <source>
        <dbReference type="ARBA" id="ARBA00022723"/>
    </source>
</evidence>
<gene>
    <name evidence="6" type="ORF">HFZ78_22090</name>
</gene>